<evidence type="ECO:0000256" key="6">
    <source>
        <dbReference type="ARBA" id="ARBA00023098"/>
    </source>
</evidence>
<keyword evidence="11" id="KW-0670">Pyruvate</keyword>
<keyword evidence="10" id="KW-1208">Phospholipid metabolism</keyword>
<dbReference type="InterPro" id="IPR033177">
    <property type="entry name" value="PSD-B"/>
</dbReference>
<dbReference type="NCBIfam" id="TIGR00163">
    <property type="entry name" value="PS_decarb"/>
    <property type="match status" value="1"/>
</dbReference>
<evidence type="ECO:0000256" key="12">
    <source>
        <dbReference type="ARBA" id="ARBA00024326"/>
    </source>
</evidence>
<evidence type="ECO:0000256" key="2">
    <source>
        <dbReference type="ARBA" id="ARBA00005189"/>
    </source>
</evidence>
<keyword evidence="6" id="KW-0443">Lipid metabolism</keyword>
<keyword evidence="9 13" id="KW-0456">Lyase</keyword>
<dbReference type="PANTHER" id="PTHR10067:SF6">
    <property type="entry name" value="PHOSPHATIDYLSERINE DECARBOXYLASE PROENZYME, MITOCHONDRIAL"/>
    <property type="match status" value="1"/>
</dbReference>
<dbReference type="RefSeq" id="WP_307324086.1">
    <property type="nucleotide sequence ID" value="NZ_JAUSUG010000005.1"/>
</dbReference>
<keyword evidence="14" id="KW-1185">Reference proteome</keyword>
<dbReference type="InterPro" id="IPR003817">
    <property type="entry name" value="PS_Dcarbxylase"/>
</dbReference>
<dbReference type="Pfam" id="PF02666">
    <property type="entry name" value="PS_Dcarbxylase"/>
    <property type="match status" value="1"/>
</dbReference>
<comment type="pathway">
    <text evidence="2">Lipid metabolism.</text>
</comment>
<dbReference type="EC" id="4.1.1.65" evidence="3"/>
<evidence type="ECO:0000313" key="13">
    <source>
        <dbReference type="EMBL" id="MDQ0254308.1"/>
    </source>
</evidence>
<name>A0ABT9ZSV0_9BACI</name>
<reference evidence="13 14" key="1">
    <citation type="submission" date="2023-07" db="EMBL/GenBank/DDBJ databases">
        <title>Genomic Encyclopedia of Type Strains, Phase IV (KMG-IV): sequencing the most valuable type-strain genomes for metagenomic binning, comparative biology and taxonomic classification.</title>
        <authorList>
            <person name="Goeker M."/>
        </authorList>
    </citation>
    <scope>NUCLEOTIDE SEQUENCE [LARGE SCALE GENOMIC DNA]</scope>
    <source>
        <strain evidence="13 14">DSM 9768</strain>
    </source>
</reference>
<proteinExistence type="predicted"/>
<comment type="caution">
    <text evidence="13">The sequence shown here is derived from an EMBL/GenBank/DDBJ whole genome shotgun (WGS) entry which is preliminary data.</text>
</comment>
<evidence type="ECO:0000256" key="8">
    <source>
        <dbReference type="ARBA" id="ARBA00023209"/>
    </source>
</evidence>
<evidence type="ECO:0000256" key="5">
    <source>
        <dbReference type="ARBA" id="ARBA00022793"/>
    </source>
</evidence>
<dbReference type="PANTHER" id="PTHR10067">
    <property type="entry name" value="PHOSPHATIDYLSERINE DECARBOXYLASE"/>
    <property type="match status" value="1"/>
</dbReference>
<accession>A0ABT9ZSV0</accession>
<dbReference type="GO" id="GO:0004609">
    <property type="term" value="F:phosphatidylserine decarboxylase activity"/>
    <property type="evidence" value="ECO:0007669"/>
    <property type="project" value="UniProtKB-EC"/>
</dbReference>
<evidence type="ECO:0000256" key="7">
    <source>
        <dbReference type="ARBA" id="ARBA00023145"/>
    </source>
</evidence>
<comment type="cofactor">
    <cofactor evidence="1">
        <name>pyruvate</name>
        <dbReference type="ChEBI" id="CHEBI:15361"/>
    </cofactor>
</comment>
<evidence type="ECO:0000256" key="9">
    <source>
        <dbReference type="ARBA" id="ARBA00023239"/>
    </source>
</evidence>
<keyword evidence="5" id="KW-0210">Decarboxylase</keyword>
<dbReference type="NCBIfam" id="NF002853">
    <property type="entry name" value="PRK03140.1"/>
    <property type="match status" value="1"/>
</dbReference>
<evidence type="ECO:0000256" key="4">
    <source>
        <dbReference type="ARBA" id="ARBA00022516"/>
    </source>
</evidence>
<gene>
    <name evidence="13" type="ORF">J2S74_001683</name>
</gene>
<sequence>MQKQLYRSMVELTRNPIYTSLLKSFATSRLSGKLNQSFAKAFGIDDSELEGSISDYKTLNDFFIRNLKEGTRPIAEGKDTIASPVDGLISQVGAINERATFHIKEQDYSLRNMLGLEKTVERYIGGTFILFYLSPKDYHRIHSPIDGEVTKRWALGKYSEPVNQWGLLLGQQPLANNYRLITEIENMGKRMAVVKVGALNVNSIHPTQVERRVIKGEEMAYFTFGSTVILLFEKDMIVQTVDVKGEGIPIKQGQAIGALM</sequence>
<evidence type="ECO:0000256" key="1">
    <source>
        <dbReference type="ARBA" id="ARBA00001928"/>
    </source>
</evidence>
<keyword evidence="4" id="KW-0444">Lipid biosynthesis</keyword>
<keyword evidence="7" id="KW-0865">Zymogen</keyword>
<keyword evidence="8" id="KW-0594">Phospholipid biosynthesis</keyword>
<comment type="pathway">
    <text evidence="12">Phospholipid metabolism; phosphatidylethanolamine biosynthesis.</text>
</comment>
<organism evidence="13 14">
    <name type="scientific">Evansella vedderi</name>
    <dbReference type="NCBI Taxonomy" id="38282"/>
    <lineage>
        <taxon>Bacteria</taxon>
        <taxon>Bacillati</taxon>
        <taxon>Bacillota</taxon>
        <taxon>Bacilli</taxon>
        <taxon>Bacillales</taxon>
        <taxon>Bacillaceae</taxon>
        <taxon>Evansella</taxon>
    </lineage>
</organism>
<evidence type="ECO:0000313" key="14">
    <source>
        <dbReference type="Proteomes" id="UP001230005"/>
    </source>
</evidence>
<evidence type="ECO:0000256" key="10">
    <source>
        <dbReference type="ARBA" id="ARBA00023264"/>
    </source>
</evidence>
<dbReference type="EMBL" id="JAUSUG010000005">
    <property type="protein sequence ID" value="MDQ0254308.1"/>
    <property type="molecule type" value="Genomic_DNA"/>
</dbReference>
<evidence type="ECO:0000256" key="3">
    <source>
        <dbReference type="ARBA" id="ARBA00012243"/>
    </source>
</evidence>
<protein>
    <recommendedName>
        <fullName evidence="3">phosphatidylserine decarboxylase</fullName>
        <ecNumber evidence="3">4.1.1.65</ecNumber>
    </recommendedName>
</protein>
<evidence type="ECO:0000256" key="11">
    <source>
        <dbReference type="ARBA" id="ARBA00023317"/>
    </source>
</evidence>
<dbReference type="Proteomes" id="UP001230005">
    <property type="component" value="Unassembled WGS sequence"/>
</dbReference>